<dbReference type="AlphaFoldDB" id="A0A1H7D0V8"/>
<sequence>MRLDELVVQYQASQLDLDCTDEDMLYLRAYQQERMELAPQLMSLSGALERAQLVLEASSSPNGELAGDSVKCLRETRLLMKQMEQMTRRIEEGHERLIQLSKVRAETRVKNHAGRQVEAFTLMVERLMLVLQEQLLPSDLAALQARVARDLAELPAGLVDGSQSCKHR</sequence>
<evidence type="ECO:0000313" key="2">
    <source>
        <dbReference type="Proteomes" id="UP000199223"/>
    </source>
</evidence>
<proteinExistence type="predicted"/>
<dbReference type="EMBL" id="FNZA01000055">
    <property type="protein sequence ID" value="SEJ95441.1"/>
    <property type="molecule type" value="Genomic_DNA"/>
</dbReference>
<organism evidence="1 2">
    <name type="scientific">Deinococcus reticulitermitis</name>
    <dbReference type="NCBI Taxonomy" id="856736"/>
    <lineage>
        <taxon>Bacteria</taxon>
        <taxon>Thermotogati</taxon>
        <taxon>Deinococcota</taxon>
        <taxon>Deinococci</taxon>
        <taxon>Deinococcales</taxon>
        <taxon>Deinococcaceae</taxon>
        <taxon>Deinococcus</taxon>
    </lineage>
</organism>
<accession>A0A1H7D0V8</accession>
<keyword evidence="2" id="KW-1185">Reference proteome</keyword>
<evidence type="ECO:0000313" key="1">
    <source>
        <dbReference type="EMBL" id="SEJ95441.1"/>
    </source>
</evidence>
<dbReference type="Proteomes" id="UP000199223">
    <property type="component" value="Unassembled WGS sequence"/>
</dbReference>
<protein>
    <submittedName>
        <fullName evidence="1">Uncharacterized protein</fullName>
    </submittedName>
</protein>
<dbReference type="OrthoDB" id="9925510at2"/>
<dbReference type="RefSeq" id="WP_092266047.1">
    <property type="nucleotide sequence ID" value="NZ_FNZA01000055.1"/>
</dbReference>
<name>A0A1H7D0V8_9DEIO</name>
<gene>
    <name evidence="1" type="ORF">SAMN04488058_1551</name>
</gene>
<reference evidence="2" key="1">
    <citation type="submission" date="2016-10" db="EMBL/GenBank/DDBJ databases">
        <authorList>
            <person name="Varghese N."/>
            <person name="Submissions S."/>
        </authorList>
    </citation>
    <scope>NUCLEOTIDE SEQUENCE [LARGE SCALE GENOMIC DNA]</scope>
    <source>
        <strain evidence="2">CGMCC 1.10218</strain>
    </source>
</reference>